<evidence type="ECO:0000256" key="1">
    <source>
        <dbReference type="PROSITE-ProRule" id="PRU00176"/>
    </source>
</evidence>
<dbReference type="PANTHER" id="PTHR47461:SF7">
    <property type="entry name" value="PHYTOLONGIN PHYL1.1"/>
    <property type="match status" value="1"/>
</dbReference>
<keyword evidence="3" id="KW-0812">Transmembrane</keyword>
<dbReference type="OrthoDB" id="10259687at2759"/>
<dbReference type="InterPro" id="IPR000504">
    <property type="entry name" value="RRM_dom"/>
</dbReference>
<dbReference type="PROSITE" id="PS50102">
    <property type="entry name" value="RRM"/>
    <property type="match status" value="1"/>
</dbReference>
<keyword evidence="1" id="KW-0694">RNA-binding</keyword>
<evidence type="ECO:0000313" key="6">
    <source>
        <dbReference type="Proteomes" id="UP000636709"/>
    </source>
</evidence>
<dbReference type="GO" id="GO:0016020">
    <property type="term" value="C:membrane"/>
    <property type="evidence" value="ECO:0007669"/>
    <property type="project" value="InterPro"/>
</dbReference>
<dbReference type="Proteomes" id="UP000636709">
    <property type="component" value="Unassembled WGS sequence"/>
</dbReference>
<protein>
    <recommendedName>
        <fullName evidence="4">RRM domain-containing protein</fullName>
    </recommendedName>
</protein>
<reference evidence="5" key="1">
    <citation type="submission" date="2020-07" db="EMBL/GenBank/DDBJ databases">
        <title>Genome sequence and genetic diversity analysis of an under-domesticated orphan crop, white fonio (Digitaria exilis).</title>
        <authorList>
            <person name="Bennetzen J.L."/>
            <person name="Chen S."/>
            <person name="Ma X."/>
            <person name="Wang X."/>
            <person name="Yssel A.E.J."/>
            <person name="Chaluvadi S.R."/>
            <person name="Johnson M."/>
            <person name="Gangashetty P."/>
            <person name="Hamidou F."/>
            <person name="Sanogo M.D."/>
            <person name="Zwaenepoel A."/>
            <person name="Wallace J."/>
            <person name="Van De Peer Y."/>
            <person name="Van Deynze A."/>
        </authorList>
    </citation>
    <scope>NUCLEOTIDE SEQUENCE</scope>
    <source>
        <tissue evidence="5">Leaves</tissue>
    </source>
</reference>
<keyword evidence="3" id="KW-1133">Transmembrane helix</keyword>
<dbReference type="Gene3D" id="3.30.450.50">
    <property type="entry name" value="Longin domain"/>
    <property type="match status" value="1"/>
</dbReference>
<sequence>MRRNRPHSPGLRIGSVAAPFREPAAGTTNSRPPPEPVNKTKKLDELVPLPLPRPPPDSLVPSRHIADSTLRLAASCSLRRGQARSAPSPRVCTEILSPKYEVAMVLLMFAVSAETSSLWTYKIVLLRCNLDEKVSERVLYEILIQAGHIIDLHIPFDKENNCPKGYAFAEYETEEIAQYAVRLFSGLVRINGKTLKVVIAGHDKPSSIGNNPVMPKLNLIPSSSGNNPVMPKLNPIPLTKQNHFVRSSDMPVSHTPAYPVVNGSTAGYGFSPVPYPYGVHPQALSGGLVHSHGQVSNGTYDYSRQPFGSVLNMAYGGLIVSFTSAVPPKHLICNTIFDLLEASSRSEPHLKPFIRTAFLTKPKQVQIAGAMQEAGGSDDVHGVDADVFFCVAATSRRNKSNISYFHTNAAAGEDARSALALAALCLDHAPDHHRWHHHTVAGAGTFAFLSAGDGRTYFAAADPTPGAAEVVRFLERVRDACDAAPRRRMRDEAVAPVARQFEELLRAVAGGGAGASAAALPGASPQARLLPPTPLAPVCAADAGDEKDGENQRAGAPRRAVRQDRGSARAGWWRSWWRHAVVVIGVDVVVCLVLFAVWMGVCKGFRCLTR</sequence>
<dbReference type="InterPro" id="IPR035979">
    <property type="entry name" value="RBD_domain_sf"/>
</dbReference>
<dbReference type="Pfam" id="PF00076">
    <property type="entry name" value="RRM_1"/>
    <property type="match status" value="1"/>
</dbReference>
<dbReference type="AlphaFoldDB" id="A0A835FVB9"/>
<evidence type="ECO:0000259" key="4">
    <source>
        <dbReference type="PROSITE" id="PS50102"/>
    </source>
</evidence>
<name>A0A835FVB9_9POAL</name>
<evidence type="ECO:0000313" key="5">
    <source>
        <dbReference type="EMBL" id="KAF8775160.1"/>
    </source>
</evidence>
<feature type="transmembrane region" description="Helical" evidence="3">
    <location>
        <begin position="576"/>
        <end position="601"/>
    </location>
</feature>
<dbReference type="InterPro" id="IPR012677">
    <property type="entry name" value="Nucleotide-bd_a/b_plait_sf"/>
</dbReference>
<evidence type="ECO:0000256" key="2">
    <source>
        <dbReference type="SAM" id="MobiDB-lite"/>
    </source>
</evidence>
<comment type="caution">
    <text evidence="5">The sequence shown here is derived from an EMBL/GenBank/DDBJ whole genome shotgun (WGS) entry which is preliminary data.</text>
</comment>
<proteinExistence type="predicted"/>
<accession>A0A835FVB9</accession>
<feature type="domain" description="RRM" evidence="4">
    <location>
        <begin position="123"/>
        <end position="202"/>
    </location>
</feature>
<dbReference type="InterPro" id="IPR044783">
    <property type="entry name" value="PHYL"/>
</dbReference>
<feature type="region of interest" description="Disordered" evidence="2">
    <location>
        <begin position="1"/>
        <end position="47"/>
    </location>
</feature>
<dbReference type="SUPFAM" id="SSF54928">
    <property type="entry name" value="RNA-binding domain, RBD"/>
    <property type="match status" value="1"/>
</dbReference>
<dbReference type="PANTHER" id="PTHR47461">
    <property type="entry name" value="PHYTOLONGIN PHYL1.2"/>
    <property type="match status" value="1"/>
</dbReference>
<organism evidence="5 6">
    <name type="scientific">Digitaria exilis</name>
    <dbReference type="NCBI Taxonomy" id="1010633"/>
    <lineage>
        <taxon>Eukaryota</taxon>
        <taxon>Viridiplantae</taxon>
        <taxon>Streptophyta</taxon>
        <taxon>Embryophyta</taxon>
        <taxon>Tracheophyta</taxon>
        <taxon>Spermatophyta</taxon>
        <taxon>Magnoliopsida</taxon>
        <taxon>Liliopsida</taxon>
        <taxon>Poales</taxon>
        <taxon>Poaceae</taxon>
        <taxon>PACMAD clade</taxon>
        <taxon>Panicoideae</taxon>
        <taxon>Panicodae</taxon>
        <taxon>Paniceae</taxon>
        <taxon>Anthephorinae</taxon>
        <taxon>Digitaria</taxon>
    </lineage>
</organism>
<keyword evidence="6" id="KW-1185">Reference proteome</keyword>
<gene>
    <name evidence="5" type="ORF">HU200_004558</name>
</gene>
<keyword evidence="3" id="KW-0472">Membrane</keyword>
<evidence type="ECO:0000256" key="3">
    <source>
        <dbReference type="SAM" id="Phobius"/>
    </source>
</evidence>
<dbReference type="Gene3D" id="3.30.70.330">
    <property type="match status" value="1"/>
</dbReference>
<feature type="region of interest" description="Disordered" evidence="2">
    <location>
        <begin position="540"/>
        <end position="562"/>
    </location>
</feature>
<dbReference type="SMART" id="SM00360">
    <property type="entry name" value="RRM"/>
    <property type="match status" value="1"/>
</dbReference>
<dbReference type="GO" id="GO:0003723">
    <property type="term" value="F:RNA binding"/>
    <property type="evidence" value="ECO:0007669"/>
    <property type="project" value="UniProtKB-UniRule"/>
</dbReference>
<dbReference type="EMBL" id="JACEFO010000325">
    <property type="protein sequence ID" value="KAF8775160.1"/>
    <property type="molecule type" value="Genomic_DNA"/>
</dbReference>